<evidence type="ECO:0000256" key="1">
    <source>
        <dbReference type="SAM" id="MobiDB-lite"/>
    </source>
</evidence>
<feature type="compositionally biased region" description="Gly residues" evidence="1">
    <location>
        <begin position="76"/>
        <end position="90"/>
    </location>
</feature>
<feature type="compositionally biased region" description="Basic residues" evidence="1">
    <location>
        <begin position="273"/>
        <end position="283"/>
    </location>
</feature>
<sequence>MVTCQRLSCHGPRKALNPMGQEGVLKTKPGQPLGPGQTTQMIPQTWSHNTSKPAHLALHQAVVTGPIRKQASYSPPGGGSTPGTLPGPGGKTSQLNRPNRAQHQGNNRHIRSRVKDYLAHGQGTPLNQWARGVPQKPGSPLGPGKTTQMIPQPWRWINARHSPGPGGKPVQVDPAQTGHNTRCNNRTHRARVNIILHTGQENAPQPMGQGGVPQQPGQPLGPGQTTQNDSKPGSHQYKLARRNLALHQACNGTDTETTQVILHQEVDQDSRHSPRTRRKPSPG</sequence>
<feature type="region of interest" description="Disordered" evidence="1">
    <location>
        <begin position="164"/>
        <end position="183"/>
    </location>
</feature>
<dbReference type="EMBL" id="JABXBU010002230">
    <property type="protein sequence ID" value="KAF8767562.1"/>
    <property type="molecule type" value="Genomic_DNA"/>
</dbReference>
<reference evidence="2" key="2">
    <citation type="submission" date="2020-06" db="EMBL/GenBank/DDBJ databases">
        <authorList>
            <person name="Sheffer M."/>
        </authorList>
    </citation>
    <scope>NUCLEOTIDE SEQUENCE</scope>
</reference>
<dbReference type="AlphaFoldDB" id="A0A8T0E9K3"/>
<feature type="region of interest" description="Disordered" evidence="1">
    <location>
        <begin position="249"/>
        <end position="283"/>
    </location>
</feature>
<feature type="region of interest" description="Disordered" evidence="1">
    <location>
        <begin position="12"/>
        <end position="41"/>
    </location>
</feature>
<reference evidence="2" key="1">
    <citation type="journal article" date="2020" name="bioRxiv">
        <title>Chromosome-level reference genome of the European wasp spider Argiope bruennichi: a resource for studies on range expansion and evolutionary adaptation.</title>
        <authorList>
            <person name="Sheffer M.M."/>
            <person name="Hoppe A."/>
            <person name="Krehenwinkel H."/>
            <person name="Uhl G."/>
            <person name="Kuss A.W."/>
            <person name="Jensen L."/>
            <person name="Jensen C."/>
            <person name="Gillespie R.G."/>
            <person name="Hoff K.J."/>
            <person name="Prost S."/>
        </authorList>
    </citation>
    <scope>NUCLEOTIDE SEQUENCE</scope>
</reference>
<feature type="region of interest" description="Disordered" evidence="1">
    <location>
        <begin position="124"/>
        <end position="147"/>
    </location>
</feature>
<evidence type="ECO:0000313" key="3">
    <source>
        <dbReference type="Proteomes" id="UP000807504"/>
    </source>
</evidence>
<comment type="caution">
    <text evidence="2">The sequence shown here is derived from an EMBL/GenBank/DDBJ whole genome shotgun (WGS) entry which is preliminary data.</text>
</comment>
<organism evidence="2 3">
    <name type="scientific">Argiope bruennichi</name>
    <name type="common">Wasp spider</name>
    <name type="synonym">Aranea bruennichi</name>
    <dbReference type="NCBI Taxonomy" id="94029"/>
    <lineage>
        <taxon>Eukaryota</taxon>
        <taxon>Metazoa</taxon>
        <taxon>Ecdysozoa</taxon>
        <taxon>Arthropoda</taxon>
        <taxon>Chelicerata</taxon>
        <taxon>Arachnida</taxon>
        <taxon>Araneae</taxon>
        <taxon>Araneomorphae</taxon>
        <taxon>Entelegynae</taxon>
        <taxon>Araneoidea</taxon>
        <taxon>Araneidae</taxon>
        <taxon>Argiope</taxon>
    </lineage>
</organism>
<name>A0A8T0E9K3_ARGBR</name>
<feature type="compositionally biased region" description="Polar residues" evidence="1">
    <location>
        <begin position="250"/>
        <end position="261"/>
    </location>
</feature>
<feature type="compositionally biased region" description="Polar residues" evidence="1">
    <location>
        <begin position="94"/>
        <end position="105"/>
    </location>
</feature>
<evidence type="ECO:0000313" key="2">
    <source>
        <dbReference type="EMBL" id="KAF8767562.1"/>
    </source>
</evidence>
<protein>
    <submittedName>
        <fullName evidence="2">Uncharacterized protein</fullName>
    </submittedName>
</protein>
<feature type="region of interest" description="Disordered" evidence="1">
    <location>
        <begin position="201"/>
        <end position="236"/>
    </location>
</feature>
<keyword evidence="3" id="KW-1185">Reference proteome</keyword>
<feature type="compositionally biased region" description="Low complexity" evidence="1">
    <location>
        <begin position="204"/>
        <end position="224"/>
    </location>
</feature>
<proteinExistence type="predicted"/>
<feature type="region of interest" description="Disordered" evidence="1">
    <location>
        <begin position="69"/>
        <end position="110"/>
    </location>
</feature>
<gene>
    <name evidence="2" type="ORF">HNY73_020501</name>
</gene>
<accession>A0A8T0E9K3</accession>
<dbReference type="Proteomes" id="UP000807504">
    <property type="component" value="Unassembled WGS sequence"/>
</dbReference>